<dbReference type="EMBL" id="JQGJ01000002">
    <property type="protein sequence ID" value="KHK65869.1"/>
    <property type="molecule type" value="Genomic_DNA"/>
</dbReference>
<evidence type="ECO:0000313" key="2">
    <source>
        <dbReference type="EMBL" id="KHK65869.1"/>
    </source>
</evidence>
<protein>
    <submittedName>
        <fullName evidence="2">Uncharacterized protein</fullName>
    </submittedName>
</protein>
<evidence type="ECO:0000256" key="1">
    <source>
        <dbReference type="SAM" id="Phobius"/>
    </source>
</evidence>
<gene>
    <name evidence="2" type="ORF">JZ00_03565</name>
</gene>
<evidence type="ECO:0000313" key="3">
    <source>
        <dbReference type="Proteomes" id="UP000030949"/>
    </source>
</evidence>
<feature type="transmembrane region" description="Helical" evidence="1">
    <location>
        <begin position="43"/>
        <end position="61"/>
    </location>
</feature>
<reference evidence="3" key="1">
    <citation type="submission" date="2015-03" db="EMBL/GenBank/DDBJ databases">
        <title>Pseudomonas frederiksbergensis hydrocarbon degrader.</title>
        <authorList>
            <person name="Brown L.M."/>
            <person name="Ruiz O.N."/>
            <person name="Mueller S."/>
            <person name="Gunasekera T.S."/>
        </authorList>
    </citation>
    <scope>NUCLEOTIDE SEQUENCE [LARGE SCALE GENOMIC DNA]</scope>
    <source>
        <strain evidence="3">SI8</strain>
    </source>
</reference>
<dbReference type="OrthoDB" id="2083198at2"/>
<dbReference type="Proteomes" id="UP000030949">
    <property type="component" value="Unassembled WGS sequence"/>
</dbReference>
<feature type="transmembrane region" description="Helical" evidence="1">
    <location>
        <begin position="171"/>
        <end position="189"/>
    </location>
</feature>
<dbReference type="RefSeq" id="WP_039588935.1">
    <property type="nucleotide sequence ID" value="NZ_JQGJ02000004.1"/>
</dbReference>
<keyword evidence="1" id="KW-0472">Membrane</keyword>
<name>A0A0B1Z479_9PSED</name>
<dbReference type="AlphaFoldDB" id="A0A0B1Z479"/>
<feature type="transmembrane region" description="Helical" evidence="1">
    <location>
        <begin position="201"/>
        <end position="224"/>
    </location>
</feature>
<accession>A0A0B1Z479</accession>
<sequence length="249" mass="28017">MDFSKVFDAYKYKARVKPALLLVLPVVIYVMAFFEAARSLNGVIATFLVSFGVVAFAASQMSSKGNKLQEKLFKAWGGAPTTIVLRHSDDTLERPTKKRYMQRLANLIKDFTVVTEEEEKTDPKAADDVYRSAANFLREQTRDTKKYAMIFDENVEYGFARNLTACKSTGILVALTCVALCLVNLYYTIGLPLQELSFEALAIHPILLAATGVELVILLCWIFLVNHDWVRVRAFAYAQRLFASCEQVS</sequence>
<keyword evidence="1" id="KW-0812">Transmembrane</keyword>
<feature type="transmembrane region" description="Helical" evidence="1">
    <location>
        <begin position="20"/>
        <end position="37"/>
    </location>
</feature>
<organism evidence="2 3">
    <name type="scientific">Pseudomonas frederiksbergensis</name>
    <dbReference type="NCBI Taxonomy" id="104087"/>
    <lineage>
        <taxon>Bacteria</taxon>
        <taxon>Pseudomonadati</taxon>
        <taxon>Pseudomonadota</taxon>
        <taxon>Gammaproteobacteria</taxon>
        <taxon>Pseudomonadales</taxon>
        <taxon>Pseudomonadaceae</taxon>
        <taxon>Pseudomonas</taxon>
    </lineage>
</organism>
<proteinExistence type="predicted"/>
<comment type="caution">
    <text evidence="2">The sequence shown here is derived from an EMBL/GenBank/DDBJ whole genome shotgun (WGS) entry which is preliminary data.</text>
</comment>
<keyword evidence="1" id="KW-1133">Transmembrane helix</keyword>